<feature type="coiled-coil region" evidence="2">
    <location>
        <begin position="493"/>
        <end position="527"/>
    </location>
</feature>
<evidence type="ECO:0000256" key="3">
    <source>
        <dbReference type="SAM" id="MobiDB-lite"/>
    </source>
</evidence>
<name>A0ABD1Y776_9MARC</name>
<reference evidence="5 6" key="1">
    <citation type="submission" date="2024-09" db="EMBL/GenBank/DDBJ databases">
        <title>Chromosome-scale assembly of Riccia fluitans.</title>
        <authorList>
            <person name="Paukszto L."/>
            <person name="Sawicki J."/>
            <person name="Karawczyk K."/>
            <person name="Piernik-Szablinska J."/>
            <person name="Szczecinska M."/>
            <person name="Mazdziarz M."/>
        </authorList>
    </citation>
    <scope>NUCLEOTIDE SEQUENCE [LARGE SCALE GENOMIC DNA]</scope>
    <source>
        <strain evidence="5">Rf_01</strain>
        <tissue evidence="5">Aerial parts of the thallus</tissue>
    </source>
</reference>
<accession>A0ABD1Y776</accession>
<evidence type="ECO:0000256" key="1">
    <source>
        <dbReference type="ARBA" id="ARBA00023054"/>
    </source>
</evidence>
<dbReference type="PANTHER" id="PTHR32083:SF0">
    <property type="entry name" value="CILIA AND FLAGELLA-ASSOCIATED PROTEIN 58"/>
    <property type="match status" value="1"/>
</dbReference>
<evidence type="ECO:0000259" key="4">
    <source>
        <dbReference type="Pfam" id="PF21771"/>
    </source>
</evidence>
<sequence>MVEIKMKEDEVMSIREEIIRVRKIREATLNKLTMVETQKAEIEKDKEELQCQISKLERENELQRKLTEAERKRYEDSVRERDVLTKMKTHAEDWGRKHASMLRLKETIIINLEAEIQQYKDAAVKQDHVIDQLEKERLKASAEVSEATAKYLKLLDKIQEKEMEIMEASKKVEISELAIKQQKALFEVVRNEKNIYSKRWVDTQDEINQSKRKLQVSTQMVESLKEQLLAMDSRIEKGAADVIKVEKEKEALGENLVQFQGKIKNVQGKIEKYVLKIQNHELLVDQAKEELERLRKEYSTVKTERDSLATQLSRREEELSHVYMKVRTQQSTLDKGRVHYLDRLNELRELKLKLNELKREQAVLKGSLNSIGILKREIHCLGRELMKERLKVRIMTEELETPQNVHRWRIMEAADPPLYEMITKVQTLQKRLIVKSDEVVERDLLIREKEKLYLELQKILARQPGPEATQRINDLTRNLCEKTKQLKAMSSELYLYQSRVKEYRAEIDELKEQLKIAKRSYIESKERQILEKQRDKISTPPSGRNPTPKKVLKAPIRGLVKKTKVLTSL</sequence>
<dbReference type="InterPro" id="IPR049270">
    <property type="entry name" value="CFAP58_CC"/>
</dbReference>
<keyword evidence="1 2" id="KW-0175">Coiled coil</keyword>
<evidence type="ECO:0000313" key="6">
    <source>
        <dbReference type="Proteomes" id="UP001605036"/>
    </source>
</evidence>
<feature type="coiled-coil region" evidence="2">
    <location>
        <begin position="270"/>
        <end position="311"/>
    </location>
</feature>
<dbReference type="Proteomes" id="UP001605036">
    <property type="component" value="Unassembled WGS sequence"/>
</dbReference>
<gene>
    <name evidence="5" type="ORF">R1flu_002823</name>
</gene>
<organism evidence="5 6">
    <name type="scientific">Riccia fluitans</name>
    <dbReference type="NCBI Taxonomy" id="41844"/>
    <lineage>
        <taxon>Eukaryota</taxon>
        <taxon>Viridiplantae</taxon>
        <taxon>Streptophyta</taxon>
        <taxon>Embryophyta</taxon>
        <taxon>Marchantiophyta</taxon>
        <taxon>Marchantiopsida</taxon>
        <taxon>Marchantiidae</taxon>
        <taxon>Marchantiales</taxon>
        <taxon>Ricciaceae</taxon>
        <taxon>Riccia</taxon>
    </lineage>
</organism>
<evidence type="ECO:0000313" key="5">
    <source>
        <dbReference type="EMBL" id="KAL2622618.1"/>
    </source>
</evidence>
<keyword evidence="6" id="KW-1185">Reference proteome</keyword>
<dbReference type="EMBL" id="JBHFFA010000006">
    <property type="protein sequence ID" value="KAL2622618.1"/>
    <property type="molecule type" value="Genomic_DNA"/>
</dbReference>
<comment type="caution">
    <text evidence="5">The sequence shown here is derived from an EMBL/GenBank/DDBJ whole genome shotgun (WGS) entry which is preliminary data.</text>
</comment>
<feature type="region of interest" description="Disordered" evidence="3">
    <location>
        <begin position="531"/>
        <end position="550"/>
    </location>
</feature>
<feature type="coiled-coil region" evidence="2">
    <location>
        <begin position="32"/>
        <end position="66"/>
    </location>
</feature>
<feature type="coiled-coil region" evidence="2">
    <location>
        <begin position="102"/>
        <end position="178"/>
    </location>
</feature>
<feature type="coiled-coil region" evidence="2">
    <location>
        <begin position="340"/>
        <end position="367"/>
    </location>
</feature>
<dbReference type="PANTHER" id="PTHR32083">
    <property type="entry name" value="CILIA AND FLAGELLA-ASSOCIATED PROTEIN 58-RELATED"/>
    <property type="match status" value="1"/>
</dbReference>
<dbReference type="AlphaFoldDB" id="A0ABD1Y776"/>
<proteinExistence type="predicted"/>
<dbReference type="Pfam" id="PF21771">
    <property type="entry name" value="CFAP58_CC"/>
    <property type="match status" value="1"/>
</dbReference>
<protein>
    <recommendedName>
        <fullName evidence="4">Cilia- and flagella-associated protein 58 central coiled coil domain-containing protein</fullName>
    </recommendedName>
</protein>
<evidence type="ECO:0000256" key="2">
    <source>
        <dbReference type="SAM" id="Coils"/>
    </source>
</evidence>
<feature type="domain" description="Cilia- and flagella-associated protein 58 central coiled coil" evidence="4">
    <location>
        <begin position="63"/>
        <end position="364"/>
    </location>
</feature>